<dbReference type="GO" id="GO:0009055">
    <property type="term" value="F:electron transfer activity"/>
    <property type="evidence" value="ECO:0007669"/>
    <property type="project" value="InterPro"/>
</dbReference>
<name>A0AAE3H2C2_9BACT</name>
<dbReference type="InterPro" id="IPR036909">
    <property type="entry name" value="Cyt_c-like_dom_sf"/>
</dbReference>
<dbReference type="GO" id="GO:0046872">
    <property type="term" value="F:metal ion binding"/>
    <property type="evidence" value="ECO:0007669"/>
    <property type="project" value="UniProtKB-KW"/>
</dbReference>
<dbReference type="AlphaFoldDB" id="A0AAE3H2C2"/>
<evidence type="ECO:0000256" key="3">
    <source>
        <dbReference type="ARBA" id="ARBA00023004"/>
    </source>
</evidence>
<dbReference type="Pfam" id="PF00034">
    <property type="entry name" value="Cytochrom_C"/>
    <property type="match status" value="1"/>
</dbReference>
<feature type="compositionally biased region" description="Basic and acidic residues" evidence="5">
    <location>
        <begin position="291"/>
        <end position="300"/>
    </location>
</feature>
<reference evidence="7 8" key="1">
    <citation type="submission" date="2018-11" db="EMBL/GenBank/DDBJ databases">
        <title>Novel bacteria species description.</title>
        <authorList>
            <person name="Han J.-H."/>
        </authorList>
    </citation>
    <scope>NUCLEOTIDE SEQUENCE [LARGE SCALE GENOMIC DNA]</scope>
    <source>
        <strain evidence="7 8">KCTC23259</strain>
    </source>
</reference>
<feature type="domain" description="Cytochrome c" evidence="6">
    <location>
        <begin position="199"/>
        <end position="289"/>
    </location>
</feature>
<dbReference type="PANTHER" id="PTHR35008:SF9">
    <property type="entry name" value="CYTOCHROME C DOMAIN-CONTAINING PROTEIN"/>
    <property type="match status" value="1"/>
</dbReference>
<dbReference type="GO" id="GO:0020037">
    <property type="term" value="F:heme binding"/>
    <property type="evidence" value="ECO:0007669"/>
    <property type="project" value="InterPro"/>
</dbReference>
<keyword evidence="2 4" id="KW-0479">Metal-binding</keyword>
<feature type="region of interest" description="Disordered" evidence="5">
    <location>
        <begin position="289"/>
        <end position="341"/>
    </location>
</feature>
<evidence type="ECO:0000313" key="8">
    <source>
        <dbReference type="Proteomes" id="UP001204144"/>
    </source>
</evidence>
<protein>
    <submittedName>
        <fullName evidence="7">Cytochrome C</fullName>
    </submittedName>
</protein>
<gene>
    <name evidence="7" type="ORF">EGI31_06885</name>
</gene>
<dbReference type="Proteomes" id="UP001204144">
    <property type="component" value="Unassembled WGS sequence"/>
</dbReference>
<feature type="compositionally biased region" description="Basic and acidic residues" evidence="5">
    <location>
        <begin position="320"/>
        <end position="341"/>
    </location>
</feature>
<sequence>MKNEFVIFKILKSVLLALALLAFTFVMVFITGTSEFFFSKKDNVEIAKDTVIYQKPLWQAMSMDALVHEKDPELIKYGKELIANTSVYLGPKGKVRAMSNGMNCQNCHLDAGTRPWGNNYGAVLSTYPKFRGRSGSVENIQKRINDCFERSLNGQALDTNSREMLAIKSYIEFIGQFVPKDSIPAGTGITKVKNLKRAADPVRGQLAYEQKCVSCHGQNGEGVMNAEGNAYTYPPLWGPHSYNSGAGLYRLSRFAGYIKSNMPFGATYDKPQLSDEESWDIAAYVNSRPRPSKDLSKDWPKISAKPVDHPFGPYDDGFSEEQHKFGPFKPIEDFKKAKNKK</sequence>
<dbReference type="SUPFAM" id="SSF46626">
    <property type="entry name" value="Cytochrome c"/>
    <property type="match status" value="2"/>
</dbReference>
<evidence type="ECO:0000256" key="1">
    <source>
        <dbReference type="ARBA" id="ARBA00022617"/>
    </source>
</evidence>
<dbReference type="RefSeq" id="WP_255036448.1">
    <property type="nucleotide sequence ID" value="NZ_RJUF01000013.1"/>
</dbReference>
<organism evidence="7 8">
    <name type="scientific">Lacihabitans soyangensis</name>
    <dbReference type="NCBI Taxonomy" id="869394"/>
    <lineage>
        <taxon>Bacteria</taxon>
        <taxon>Pseudomonadati</taxon>
        <taxon>Bacteroidota</taxon>
        <taxon>Cytophagia</taxon>
        <taxon>Cytophagales</taxon>
        <taxon>Leadbetterellaceae</taxon>
        <taxon>Lacihabitans</taxon>
    </lineage>
</organism>
<dbReference type="InterPro" id="IPR009056">
    <property type="entry name" value="Cyt_c-like_dom"/>
</dbReference>
<dbReference type="Gene3D" id="1.10.760.10">
    <property type="entry name" value="Cytochrome c-like domain"/>
    <property type="match status" value="2"/>
</dbReference>
<dbReference type="EMBL" id="RJUF01000013">
    <property type="protein sequence ID" value="MCP9762676.1"/>
    <property type="molecule type" value="Genomic_DNA"/>
</dbReference>
<evidence type="ECO:0000256" key="5">
    <source>
        <dbReference type="SAM" id="MobiDB-lite"/>
    </source>
</evidence>
<evidence type="ECO:0000259" key="6">
    <source>
        <dbReference type="PROSITE" id="PS51007"/>
    </source>
</evidence>
<keyword evidence="1 4" id="KW-0349">Heme</keyword>
<keyword evidence="3 4" id="KW-0408">Iron</keyword>
<keyword evidence="8" id="KW-1185">Reference proteome</keyword>
<dbReference type="PROSITE" id="PS51007">
    <property type="entry name" value="CYTC"/>
    <property type="match status" value="1"/>
</dbReference>
<evidence type="ECO:0000256" key="4">
    <source>
        <dbReference type="PROSITE-ProRule" id="PRU00433"/>
    </source>
</evidence>
<dbReference type="PANTHER" id="PTHR35008">
    <property type="entry name" value="BLL4482 PROTEIN-RELATED"/>
    <property type="match status" value="1"/>
</dbReference>
<dbReference type="Pfam" id="PF21342">
    <property type="entry name" value="SoxA-TsdA_cyt-c"/>
    <property type="match status" value="1"/>
</dbReference>
<accession>A0AAE3H2C2</accession>
<dbReference type="InterPro" id="IPR051459">
    <property type="entry name" value="Cytochrome_c-type_DH"/>
</dbReference>
<proteinExistence type="predicted"/>
<comment type="caution">
    <text evidence="7">The sequence shown here is derived from an EMBL/GenBank/DDBJ whole genome shotgun (WGS) entry which is preliminary data.</text>
</comment>
<evidence type="ECO:0000256" key="2">
    <source>
        <dbReference type="ARBA" id="ARBA00022723"/>
    </source>
</evidence>
<evidence type="ECO:0000313" key="7">
    <source>
        <dbReference type="EMBL" id="MCP9762676.1"/>
    </source>
</evidence>